<accession>A0A8C5D5C0</accession>
<dbReference type="PANTHER" id="PTHR33332">
    <property type="entry name" value="REVERSE TRANSCRIPTASE DOMAIN-CONTAINING PROTEIN"/>
    <property type="match status" value="1"/>
</dbReference>
<dbReference type="Proteomes" id="UP000694680">
    <property type="component" value="Chromosome 1"/>
</dbReference>
<sequence length="252" mass="28524">MSIIMEKMVAKQLTSYMEQHNYYDKYQSGFRSIHSTETALLKVSSDVMMAADSGRYTVLVLLDRTAAFDTVDHSILVDRLESEMGFSGTVLQWFTSYINGRTFNVAINDVMSNMSNLSCGVAQGSVLGPVLFLLYLMPLGRLIRHFKNVSYHFYVDDIQLYCSFNDSEFHFLSEFLDCISCIKNWLSSNYLQINSNKTETLIIAPDKNIPLIKNSLGDLGSSVKTSLRNLGVVFDQSMSLEGHCRQLTKNCF</sequence>
<dbReference type="Ensembl" id="ENSGWIT00000001865.1">
    <property type="protein sequence ID" value="ENSGWIP00000001725.1"/>
    <property type="gene ID" value="ENSGWIG00000000992.1"/>
</dbReference>
<dbReference type="CDD" id="cd01650">
    <property type="entry name" value="RT_nLTR_like"/>
    <property type="match status" value="1"/>
</dbReference>
<keyword evidence="3" id="KW-1185">Reference proteome</keyword>
<dbReference type="InterPro" id="IPR043502">
    <property type="entry name" value="DNA/RNA_pol_sf"/>
</dbReference>
<name>A0A8C5D5C0_GOUWI</name>
<dbReference type="AlphaFoldDB" id="A0A8C5D5C0"/>
<evidence type="ECO:0000259" key="1">
    <source>
        <dbReference type="PROSITE" id="PS50878"/>
    </source>
</evidence>
<protein>
    <recommendedName>
        <fullName evidence="1">Reverse transcriptase domain-containing protein</fullName>
    </recommendedName>
</protein>
<evidence type="ECO:0000313" key="2">
    <source>
        <dbReference type="Ensembl" id="ENSGWIP00000001725.1"/>
    </source>
</evidence>
<reference evidence="2" key="1">
    <citation type="submission" date="2020-06" db="EMBL/GenBank/DDBJ databases">
        <authorList>
            <consortium name="Wellcome Sanger Institute Data Sharing"/>
        </authorList>
    </citation>
    <scope>NUCLEOTIDE SEQUENCE [LARGE SCALE GENOMIC DNA]</scope>
</reference>
<proteinExistence type="predicted"/>
<dbReference type="PROSITE" id="PS50878">
    <property type="entry name" value="RT_POL"/>
    <property type="match status" value="1"/>
</dbReference>
<dbReference type="SUPFAM" id="SSF56672">
    <property type="entry name" value="DNA/RNA polymerases"/>
    <property type="match status" value="1"/>
</dbReference>
<reference evidence="2" key="3">
    <citation type="submission" date="2025-09" db="UniProtKB">
        <authorList>
            <consortium name="Ensembl"/>
        </authorList>
    </citation>
    <scope>IDENTIFICATION</scope>
</reference>
<reference evidence="2" key="2">
    <citation type="submission" date="2025-08" db="UniProtKB">
        <authorList>
            <consortium name="Ensembl"/>
        </authorList>
    </citation>
    <scope>IDENTIFICATION</scope>
</reference>
<evidence type="ECO:0000313" key="3">
    <source>
        <dbReference type="Proteomes" id="UP000694680"/>
    </source>
</evidence>
<feature type="domain" description="Reverse transcriptase" evidence="1">
    <location>
        <begin position="1"/>
        <end position="234"/>
    </location>
</feature>
<organism evidence="2 3">
    <name type="scientific">Gouania willdenowi</name>
    <name type="common">Blunt-snouted clingfish</name>
    <name type="synonym">Lepadogaster willdenowi</name>
    <dbReference type="NCBI Taxonomy" id="441366"/>
    <lineage>
        <taxon>Eukaryota</taxon>
        <taxon>Metazoa</taxon>
        <taxon>Chordata</taxon>
        <taxon>Craniata</taxon>
        <taxon>Vertebrata</taxon>
        <taxon>Euteleostomi</taxon>
        <taxon>Actinopterygii</taxon>
        <taxon>Neopterygii</taxon>
        <taxon>Teleostei</taxon>
        <taxon>Neoteleostei</taxon>
        <taxon>Acanthomorphata</taxon>
        <taxon>Ovalentaria</taxon>
        <taxon>Blenniimorphae</taxon>
        <taxon>Blenniiformes</taxon>
        <taxon>Gobiesocoidei</taxon>
        <taxon>Gobiesocidae</taxon>
        <taxon>Gobiesocinae</taxon>
        <taxon>Gouania</taxon>
    </lineage>
</organism>
<dbReference type="Pfam" id="PF00078">
    <property type="entry name" value="RVT_1"/>
    <property type="match status" value="1"/>
</dbReference>
<dbReference type="InterPro" id="IPR000477">
    <property type="entry name" value="RT_dom"/>
</dbReference>